<keyword evidence="3" id="KW-0812">Transmembrane</keyword>
<dbReference type="eggNOG" id="ENOG502RT7M">
    <property type="taxonomic scope" value="Eukaryota"/>
</dbReference>
<organism evidence="8 9">
    <name type="scientific">Caenorhabditis elegans</name>
    <dbReference type="NCBI Taxonomy" id="6239"/>
    <lineage>
        <taxon>Eukaryota</taxon>
        <taxon>Metazoa</taxon>
        <taxon>Ecdysozoa</taxon>
        <taxon>Nematoda</taxon>
        <taxon>Chromadorea</taxon>
        <taxon>Rhabditida</taxon>
        <taxon>Rhabditina</taxon>
        <taxon>Rhabditomorpha</taxon>
        <taxon>Rhabditoidea</taxon>
        <taxon>Rhabditidae</taxon>
        <taxon>Peloderinae</taxon>
        <taxon>Caenorhabditis</taxon>
    </lineage>
</organism>
<dbReference type="Proteomes" id="UP000001940">
    <property type="component" value="Chromosome X"/>
</dbReference>
<reference evidence="8 9" key="1">
    <citation type="journal article" date="1998" name="Science">
        <title>Genome sequence of the nematode C. elegans: a platform for investigating biology.</title>
        <authorList>
            <consortium name="The C. elegans sequencing consortium"/>
            <person name="Sulson J.E."/>
            <person name="Waterston R."/>
        </authorList>
    </citation>
    <scope>NUCLEOTIDE SEQUENCE [LARGE SCALE GENOMIC DNA]</scope>
    <source>
        <strain evidence="8 9">Bristol N2</strain>
    </source>
</reference>
<dbReference type="AGR" id="WB:WBGene00018205"/>
<evidence type="ECO:0000313" key="10">
    <source>
        <dbReference type="WormBase" id="F39F10.5"/>
    </source>
</evidence>
<keyword evidence="5" id="KW-1133">Transmembrane helix</keyword>
<accession>Q20196</accession>
<keyword evidence="7" id="KW-0325">Glycoprotein</keyword>
<dbReference type="STRING" id="6239.F39F10.5.1"/>
<evidence type="ECO:0000256" key="1">
    <source>
        <dbReference type="ARBA" id="ARBA00004141"/>
    </source>
</evidence>
<dbReference type="UCSC" id="F39F10.5">
    <property type="organism name" value="c. elegans"/>
</dbReference>
<dbReference type="SMR" id="Q20196"/>
<dbReference type="EMBL" id="BX284606">
    <property type="protein sequence ID" value="CCD66184.2"/>
    <property type="molecule type" value="Genomic_DNA"/>
</dbReference>
<dbReference type="InterPro" id="IPR025958">
    <property type="entry name" value="SID1_TM_fam"/>
</dbReference>
<evidence type="ECO:0000256" key="7">
    <source>
        <dbReference type="ARBA" id="ARBA00023180"/>
    </source>
</evidence>
<evidence type="ECO:0000256" key="2">
    <source>
        <dbReference type="ARBA" id="ARBA00006618"/>
    </source>
</evidence>
<name>Q20196_CAEEL</name>
<evidence type="ECO:0000313" key="9">
    <source>
        <dbReference type="Proteomes" id="UP000001940"/>
    </source>
</evidence>
<protein>
    <submittedName>
        <fullName evidence="8">TransThyretin-Related family domain</fullName>
    </submittedName>
</protein>
<dbReference type="GO" id="GO:0016020">
    <property type="term" value="C:membrane"/>
    <property type="evidence" value="ECO:0007669"/>
    <property type="project" value="UniProtKB-SubCell"/>
</dbReference>
<evidence type="ECO:0000313" key="8">
    <source>
        <dbReference type="EMBL" id="CCD66184.2"/>
    </source>
</evidence>
<comment type="subcellular location">
    <subcellularLocation>
        <location evidence="1">Membrane</location>
        <topology evidence="1">Multi-pass membrane protein</topology>
    </subcellularLocation>
</comment>
<dbReference type="OrthoDB" id="10493275at2759"/>
<comment type="similarity">
    <text evidence="2">Belongs to the SID1 family.</text>
</comment>
<evidence type="ECO:0000256" key="4">
    <source>
        <dbReference type="ARBA" id="ARBA00022729"/>
    </source>
</evidence>
<gene>
    <name evidence="8" type="ORF">CELE_F39F10.5</name>
    <name evidence="8 10" type="ORF">F39F10.5</name>
</gene>
<evidence type="ECO:0000256" key="6">
    <source>
        <dbReference type="ARBA" id="ARBA00023136"/>
    </source>
</evidence>
<keyword evidence="4" id="KW-0732">Signal</keyword>
<dbReference type="PhylomeDB" id="Q20196"/>
<keyword evidence="6" id="KW-0472">Membrane</keyword>
<evidence type="ECO:0000256" key="3">
    <source>
        <dbReference type="ARBA" id="ARBA00022692"/>
    </source>
</evidence>
<dbReference type="PaxDb" id="6239-F39F10.5"/>
<dbReference type="HOGENOM" id="CLU_1519228_0_0_1"/>
<sequence>MIKTILTIALYVSVEYCRGQYFDYHDLELGRHYTNLTTKGDLVSDIYRVVVDTKNPPPAIRVSVASENASLKHILAVTVVRGKTVHNIALSRLQSHRNKQYEYWFATDTLCDNDRSIEQRGQPVHVSVSSILPSKFGLLVKSVENFNIGTEIIKTAATPPEPR</sequence>
<evidence type="ECO:0000256" key="5">
    <source>
        <dbReference type="ARBA" id="ARBA00022989"/>
    </source>
</evidence>
<dbReference type="PIR" id="T29688">
    <property type="entry name" value="T29688"/>
</dbReference>
<dbReference type="PANTHER" id="PTHR12185:SF18">
    <property type="entry name" value="SID1 TRANSMEMBRANE FAMILY MEMBER 1"/>
    <property type="match status" value="1"/>
</dbReference>
<dbReference type="WormBase" id="F39F10.5">
    <property type="protein sequence ID" value="CE53261"/>
    <property type="gene ID" value="WBGene00018205"/>
</dbReference>
<proteinExistence type="inferred from homology"/>
<dbReference type="PANTHER" id="PTHR12185">
    <property type="entry name" value="SID1 TRANSMEMBRANE FAMILY MEMEBER"/>
    <property type="match status" value="1"/>
</dbReference>
<dbReference type="InParanoid" id="Q20196"/>
<keyword evidence="9" id="KW-1185">Reference proteome</keyword>
<dbReference type="AlphaFoldDB" id="Q20196"/>